<protein>
    <submittedName>
        <fullName evidence="1">Uncharacterized protein</fullName>
    </submittedName>
</protein>
<dbReference type="EMBL" id="KZ858956">
    <property type="protein sequence ID" value="RDW28075.1"/>
    <property type="molecule type" value="Genomic_DNA"/>
</dbReference>
<dbReference type="Proteomes" id="UP000256601">
    <property type="component" value="Unassembled WGS sequence"/>
</dbReference>
<gene>
    <name evidence="2" type="ORF">B0I71DRAFT_168384</name>
    <name evidence="1" type="ORF">YALI1_A20113g</name>
</gene>
<sequence>MSFRLKCLKRRMSQIQPLIQVLAHLHNINYSADSLDPELWDKLYSLPIAMNSSIQSEMFEECDYEPSQNFLNQMPIILPREALDNLMKSECVADFFVTLIRYVYPHIGPLLCHFSNMETDVEKVRMMRVFFQKDNWADVADFMNNFYYGALVVALSPTNFRSHRFETWFAETYLLELLTPICNYLRVQYGKPQRRLNQY</sequence>
<dbReference type="EMBL" id="CP017553">
    <property type="protein sequence ID" value="AOW00870.1"/>
    <property type="molecule type" value="Genomic_DNA"/>
</dbReference>
<reference evidence="2 4" key="2">
    <citation type="submission" date="2018-07" db="EMBL/GenBank/DDBJ databases">
        <title>Draft Genome Assemblies for Five Robust Yarrowia lipolytica Strains Exhibiting High Lipid Production and Pentose Sugar Utilization and Sugar Alcohol Secretion from Undetoxified Lignocellulosic Biomass Hydrolysates.</title>
        <authorList>
            <consortium name="DOE Joint Genome Institute"/>
            <person name="Walker C."/>
            <person name="Ryu S."/>
            <person name="Na H."/>
            <person name="Zane M."/>
            <person name="LaButti K."/>
            <person name="Lipzen A."/>
            <person name="Haridas S."/>
            <person name="Barry K."/>
            <person name="Grigoriev I.V."/>
            <person name="Quarterman J."/>
            <person name="Slininger P."/>
            <person name="Dien B."/>
            <person name="Trinh C.T."/>
        </authorList>
    </citation>
    <scope>NUCLEOTIDE SEQUENCE [LARGE SCALE GENOMIC DNA]</scope>
    <source>
        <strain evidence="2 4">YB392</strain>
    </source>
</reference>
<evidence type="ECO:0000313" key="1">
    <source>
        <dbReference type="EMBL" id="AOW00870.1"/>
    </source>
</evidence>
<evidence type="ECO:0000313" key="2">
    <source>
        <dbReference type="EMBL" id="RDW28075.1"/>
    </source>
</evidence>
<name>A0A1D8N5F9_YARLL</name>
<evidence type="ECO:0000313" key="4">
    <source>
        <dbReference type="Proteomes" id="UP000256601"/>
    </source>
</evidence>
<dbReference type="Proteomes" id="UP000182444">
    <property type="component" value="Chromosome 1A"/>
</dbReference>
<dbReference type="VEuPathDB" id="FungiDB:YALI0_A19118g"/>
<dbReference type="VEuPathDB" id="FungiDB:YALI1_A20113g"/>
<dbReference type="AlphaFoldDB" id="A0A1D8N5F9"/>
<reference evidence="1 3" key="1">
    <citation type="journal article" date="2016" name="PLoS ONE">
        <title>Sequence Assembly of Yarrowia lipolytica Strain W29/CLIB89 Shows Transposable Element Diversity.</title>
        <authorList>
            <person name="Magnan C."/>
            <person name="Yu J."/>
            <person name="Chang I."/>
            <person name="Jahn E."/>
            <person name="Kanomata Y."/>
            <person name="Wu J."/>
            <person name="Zeller M."/>
            <person name="Oakes M."/>
            <person name="Baldi P."/>
            <person name="Sandmeyer S."/>
        </authorList>
    </citation>
    <scope>NUCLEOTIDE SEQUENCE [LARGE SCALE GENOMIC DNA]</scope>
    <source>
        <strain evidence="1">CLIB89</strain>
        <strain evidence="3">CLIB89(W29)</strain>
    </source>
</reference>
<accession>A0A1D8N5F9</accession>
<dbReference type="KEGG" id="yli:2906156"/>
<proteinExistence type="predicted"/>
<organism evidence="1 3">
    <name type="scientific">Yarrowia lipolytica</name>
    <name type="common">Candida lipolytica</name>
    <dbReference type="NCBI Taxonomy" id="4952"/>
    <lineage>
        <taxon>Eukaryota</taxon>
        <taxon>Fungi</taxon>
        <taxon>Dikarya</taxon>
        <taxon>Ascomycota</taxon>
        <taxon>Saccharomycotina</taxon>
        <taxon>Dipodascomycetes</taxon>
        <taxon>Dipodascales</taxon>
        <taxon>Dipodascales incertae sedis</taxon>
        <taxon>Yarrowia</taxon>
    </lineage>
</organism>
<evidence type="ECO:0000313" key="3">
    <source>
        <dbReference type="Proteomes" id="UP000182444"/>
    </source>
</evidence>